<dbReference type="Pfam" id="PF13411">
    <property type="entry name" value="MerR_1"/>
    <property type="match status" value="1"/>
</dbReference>
<dbReference type="Gene3D" id="1.10.1660.10">
    <property type="match status" value="1"/>
</dbReference>
<organism evidence="3 4">
    <name type="scientific">Aerophobetes bacterium</name>
    <dbReference type="NCBI Taxonomy" id="2030807"/>
    <lineage>
        <taxon>Bacteria</taxon>
        <taxon>Candidatus Aerophobota</taxon>
    </lineage>
</organism>
<protein>
    <submittedName>
        <fullName evidence="3">MerR family transcriptional regulator</fullName>
    </submittedName>
</protein>
<accession>A0A523QHP3</accession>
<dbReference type="InterPro" id="IPR000551">
    <property type="entry name" value="MerR-type_HTH_dom"/>
</dbReference>
<gene>
    <name evidence="3" type="ORF">E3J95_05350</name>
</gene>
<dbReference type="GO" id="GO:0003677">
    <property type="term" value="F:DNA binding"/>
    <property type="evidence" value="ECO:0007669"/>
    <property type="project" value="UniProtKB-KW"/>
</dbReference>
<dbReference type="SUPFAM" id="SSF46955">
    <property type="entry name" value="Putative DNA-binding domain"/>
    <property type="match status" value="1"/>
</dbReference>
<evidence type="ECO:0000313" key="3">
    <source>
        <dbReference type="EMBL" id="TES85047.1"/>
    </source>
</evidence>
<reference evidence="3 4" key="1">
    <citation type="submission" date="2019-03" db="EMBL/GenBank/DDBJ databases">
        <title>Metabolic potential of uncultured bacteria and archaea associated with petroleum seepage in deep-sea sediments.</title>
        <authorList>
            <person name="Dong X."/>
            <person name="Hubert C."/>
        </authorList>
    </citation>
    <scope>NUCLEOTIDE SEQUENCE [LARGE SCALE GENOMIC DNA]</scope>
    <source>
        <strain evidence="3">E44_bin92</strain>
    </source>
</reference>
<evidence type="ECO:0000256" key="1">
    <source>
        <dbReference type="ARBA" id="ARBA00023125"/>
    </source>
</evidence>
<dbReference type="SMART" id="SM00422">
    <property type="entry name" value="HTH_MERR"/>
    <property type="match status" value="1"/>
</dbReference>
<proteinExistence type="predicted"/>
<dbReference type="PANTHER" id="PTHR30204">
    <property type="entry name" value="REDOX-CYCLING DRUG-SENSING TRANSCRIPTIONAL ACTIVATOR SOXR"/>
    <property type="match status" value="1"/>
</dbReference>
<dbReference type="PANTHER" id="PTHR30204:SF3">
    <property type="entry name" value="HTH MERR-TYPE DOMAIN-CONTAINING PROTEIN"/>
    <property type="match status" value="1"/>
</dbReference>
<dbReference type="Proteomes" id="UP000320781">
    <property type="component" value="Unassembled WGS sequence"/>
</dbReference>
<feature type="domain" description="HTH merR-type" evidence="2">
    <location>
        <begin position="19"/>
        <end position="79"/>
    </location>
</feature>
<evidence type="ECO:0000313" key="4">
    <source>
        <dbReference type="Proteomes" id="UP000320781"/>
    </source>
</evidence>
<dbReference type="AlphaFoldDB" id="A0A523QHP3"/>
<comment type="caution">
    <text evidence="3">The sequence shown here is derived from an EMBL/GenBank/DDBJ whole genome shotgun (WGS) entry which is preliminary data.</text>
</comment>
<dbReference type="InterPro" id="IPR047057">
    <property type="entry name" value="MerR_fam"/>
</dbReference>
<dbReference type="InterPro" id="IPR009061">
    <property type="entry name" value="DNA-bd_dom_put_sf"/>
</dbReference>
<keyword evidence="1" id="KW-0238">DNA-binding</keyword>
<dbReference type="PROSITE" id="PS50937">
    <property type="entry name" value="HTH_MERR_2"/>
    <property type="match status" value="1"/>
</dbReference>
<evidence type="ECO:0000259" key="2">
    <source>
        <dbReference type="PROSITE" id="PS50937"/>
    </source>
</evidence>
<dbReference type="EMBL" id="SOKU01000263">
    <property type="protein sequence ID" value="TES85047.1"/>
    <property type="molecule type" value="Genomic_DNA"/>
</dbReference>
<sequence length="149" mass="16792">MKSEAAKGYRAGLVLKVVGISYDQLKYWDKIGFIKPSLESAKGGSRRLYSFVDLIRLNTAKSLLDSGISLQKIRKSVDYLKEHEPEIEEPLSQLKFLTNGKSVFALTRDPKKVIDLLNRSQLVWSVAIGKISRDTKDKVQENGKETSFS</sequence>
<name>A0A523QHP3_UNCAE</name>
<dbReference type="GO" id="GO:0003700">
    <property type="term" value="F:DNA-binding transcription factor activity"/>
    <property type="evidence" value="ECO:0007669"/>
    <property type="project" value="InterPro"/>
</dbReference>